<dbReference type="GO" id="GO:0036430">
    <property type="term" value="F:CMP kinase activity"/>
    <property type="evidence" value="ECO:0007669"/>
    <property type="project" value="RHEA"/>
</dbReference>
<evidence type="ECO:0000256" key="2">
    <source>
        <dbReference type="ARBA" id="ARBA00022679"/>
    </source>
</evidence>
<evidence type="ECO:0000256" key="4">
    <source>
        <dbReference type="ARBA" id="ARBA00022777"/>
    </source>
</evidence>
<dbReference type="PATRIC" id="fig|411473.3.peg.61"/>
<organism evidence="10 11">
    <name type="scientific">Ruminococcus callidus ATCC 27760</name>
    <dbReference type="NCBI Taxonomy" id="411473"/>
    <lineage>
        <taxon>Bacteria</taxon>
        <taxon>Bacillati</taxon>
        <taxon>Bacillota</taxon>
        <taxon>Clostridia</taxon>
        <taxon>Eubacteriales</taxon>
        <taxon>Oscillospiraceae</taxon>
        <taxon>Ruminococcus</taxon>
    </lineage>
</organism>
<evidence type="ECO:0000256" key="3">
    <source>
        <dbReference type="ARBA" id="ARBA00022741"/>
    </source>
</evidence>
<keyword evidence="4 8" id="KW-0418">Kinase</keyword>
<keyword evidence="3 8" id="KW-0547">Nucleotide-binding</keyword>
<dbReference type="InterPro" id="IPR027417">
    <property type="entry name" value="P-loop_NTPase"/>
</dbReference>
<comment type="caution">
    <text evidence="10">The sequence shown here is derived from an EMBL/GenBank/DDBJ whole genome shotgun (WGS) entry which is preliminary data.</text>
</comment>
<name>U2KZN5_9FIRM</name>
<dbReference type="GO" id="GO:0005524">
    <property type="term" value="F:ATP binding"/>
    <property type="evidence" value="ECO:0007669"/>
    <property type="project" value="UniProtKB-UniRule"/>
</dbReference>
<dbReference type="Gene3D" id="3.40.50.300">
    <property type="entry name" value="P-loop containing nucleotide triphosphate hydrolases"/>
    <property type="match status" value="1"/>
</dbReference>
<dbReference type="InterPro" id="IPR011994">
    <property type="entry name" value="Cytidylate_kinase_dom"/>
</dbReference>
<dbReference type="GO" id="GO:0006220">
    <property type="term" value="P:pyrimidine nucleotide metabolic process"/>
    <property type="evidence" value="ECO:0007669"/>
    <property type="project" value="UniProtKB-UniRule"/>
</dbReference>
<protein>
    <recommendedName>
        <fullName evidence="8">Cytidylate kinase</fullName>
        <shortName evidence="8">CK</shortName>
        <ecNumber evidence="8">2.7.4.25</ecNumber>
    </recommendedName>
    <alternativeName>
        <fullName evidence="8">Cytidine monophosphate kinase</fullName>
        <shortName evidence="8">CMP kinase</shortName>
    </alternativeName>
</protein>
<evidence type="ECO:0000256" key="1">
    <source>
        <dbReference type="ARBA" id="ARBA00009427"/>
    </source>
</evidence>
<keyword evidence="8" id="KW-0963">Cytoplasm</keyword>
<dbReference type="EC" id="2.7.4.25" evidence="8"/>
<keyword evidence="2 8" id="KW-0808">Transferase</keyword>
<dbReference type="OrthoDB" id="9807434at2"/>
<accession>U2KZN5</accession>
<feature type="domain" description="Cytidylate kinase" evidence="9">
    <location>
        <begin position="6"/>
        <end position="217"/>
    </location>
</feature>
<evidence type="ECO:0000256" key="6">
    <source>
        <dbReference type="ARBA" id="ARBA00047615"/>
    </source>
</evidence>
<dbReference type="HOGENOM" id="CLU_079959_0_2_9"/>
<evidence type="ECO:0000256" key="5">
    <source>
        <dbReference type="ARBA" id="ARBA00022840"/>
    </source>
</evidence>
<dbReference type="AlphaFoldDB" id="U2KZN5"/>
<comment type="subcellular location">
    <subcellularLocation>
        <location evidence="8">Cytoplasm</location>
    </subcellularLocation>
</comment>
<comment type="catalytic activity">
    <reaction evidence="6 8">
        <text>dCMP + ATP = dCDP + ADP</text>
        <dbReference type="Rhea" id="RHEA:25094"/>
        <dbReference type="ChEBI" id="CHEBI:30616"/>
        <dbReference type="ChEBI" id="CHEBI:57566"/>
        <dbReference type="ChEBI" id="CHEBI:58593"/>
        <dbReference type="ChEBI" id="CHEBI:456216"/>
        <dbReference type="EC" id="2.7.4.25"/>
    </reaction>
</comment>
<dbReference type="eggNOG" id="COG0283">
    <property type="taxonomic scope" value="Bacteria"/>
</dbReference>
<proteinExistence type="inferred from homology"/>
<keyword evidence="5 8" id="KW-0067">ATP-binding</keyword>
<dbReference type="PANTHER" id="PTHR21299:SF2">
    <property type="entry name" value="CYTIDYLATE KINASE"/>
    <property type="match status" value="1"/>
</dbReference>
<dbReference type="EMBL" id="AWVF01000012">
    <property type="protein sequence ID" value="ERJ97545.1"/>
    <property type="molecule type" value="Genomic_DNA"/>
</dbReference>
<evidence type="ECO:0000313" key="11">
    <source>
        <dbReference type="Proteomes" id="UP000016662"/>
    </source>
</evidence>
<evidence type="ECO:0000256" key="7">
    <source>
        <dbReference type="ARBA" id="ARBA00048478"/>
    </source>
</evidence>
<dbReference type="NCBIfam" id="TIGR00017">
    <property type="entry name" value="cmk"/>
    <property type="match status" value="1"/>
</dbReference>
<reference evidence="10 11" key="1">
    <citation type="submission" date="2013-07" db="EMBL/GenBank/DDBJ databases">
        <authorList>
            <person name="Weinstock G."/>
            <person name="Sodergren E."/>
            <person name="Wylie T."/>
            <person name="Fulton L."/>
            <person name="Fulton R."/>
            <person name="Fronick C."/>
            <person name="O'Laughlin M."/>
            <person name="Godfrey J."/>
            <person name="Miner T."/>
            <person name="Herter B."/>
            <person name="Appelbaum E."/>
            <person name="Cordes M."/>
            <person name="Lek S."/>
            <person name="Wollam A."/>
            <person name="Pepin K.H."/>
            <person name="Palsikar V.B."/>
            <person name="Mitreva M."/>
            <person name="Wilson R.K."/>
        </authorList>
    </citation>
    <scope>NUCLEOTIDE SEQUENCE [LARGE SCALE GENOMIC DNA]</scope>
    <source>
        <strain evidence="10 11">ATCC 27760</strain>
    </source>
</reference>
<feature type="binding site" evidence="8">
    <location>
        <begin position="10"/>
        <end position="18"/>
    </location>
    <ligand>
        <name>ATP</name>
        <dbReference type="ChEBI" id="CHEBI:30616"/>
    </ligand>
</feature>
<keyword evidence="11" id="KW-1185">Reference proteome</keyword>
<evidence type="ECO:0000259" key="9">
    <source>
        <dbReference type="Pfam" id="PF02224"/>
    </source>
</evidence>
<dbReference type="Proteomes" id="UP000016662">
    <property type="component" value="Unassembled WGS sequence"/>
</dbReference>
<evidence type="ECO:0000313" key="10">
    <source>
        <dbReference type="EMBL" id="ERJ97545.1"/>
    </source>
</evidence>
<dbReference type="GO" id="GO:0015949">
    <property type="term" value="P:nucleobase-containing small molecule interconversion"/>
    <property type="evidence" value="ECO:0007669"/>
    <property type="project" value="TreeGrafter"/>
</dbReference>
<gene>
    <name evidence="8" type="primary">cmk</name>
    <name evidence="10" type="ORF">RUMCAL_00071</name>
</gene>
<sequence length="222" mass="25117">MKKINIAIDGPAGAGKSSIAREVASQLGFVYVDTGALYRAIALFSTEYPTKKDFLKHLENDCHLELKYFGGTQCIFLNGENVTESIRTPEVSMKASEVSALPEVREFLLETQKDIAREYNVIMDGRDIGTVVLPDADLKIYLTASAEERASRRYLEMEDKPDKPTYDQILEDIKQRDYNDMHRAVSPLRQADDAVLIDSTTMGFHEVCEEIMDLIEQRLDVE</sequence>
<dbReference type="SUPFAM" id="SSF52540">
    <property type="entry name" value="P-loop containing nucleoside triphosphate hydrolases"/>
    <property type="match status" value="1"/>
</dbReference>
<dbReference type="HAMAP" id="MF_00238">
    <property type="entry name" value="Cytidyl_kinase_type1"/>
    <property type="match status" value="1"/>
</dbReference>
<dbReference type="STRING" id="411473.RUMCAL_00071"/>
<dbReference type="InterPro" id="IPR003136">
    <property type="entry name" value="Cytidylate_kin"/>
</dbReference>
<evidence type="ECO:0000256" key="8">
    <source>
        <dbReference type="HAMAP-Rule" id="MF_00238"/>
    </source>
</evidence>
<dbReference type="Pfam" id="PF02224">
    <property type="entry name" value="Cytidylate_kin"/>
    <property type="match status" value="1"/>
</dbReference>
<comment type="similarity">
    <text evidence="1 8">Belongs to the cytidylate kinase family. Type 1 subfamily.</text>
</comment>
<dbReference type="RefSeq" id="WP_021680309.1">
    <property type="nucleotide sequence ID" value="NZ_KI260286.1"/>
</dbReference>
<dbReference type="CDD" id="cd02020">
    <property type="entry name" value="CMPK"/>
    <property type="match status" value="1"/>
</dbReference>
<dbReference type="GO" id="GO:0036431">
    <property type="term" value="F:dCMP kinase activity"/>
    <property type="evidence" value="ECO:0007669"/>
    <property type="project" value="InterPro"/>
</dbReference>
<comment type="catalytic activity">
    <reaction evidence="7 8">
        <text>CMP + ATP = CDP + ADP</text>
        <dbReference type="Rhea" id="RHEA:11600"/>
        <dbReference type="ChEBI" id="CHEBI:30616"/>
        <dbReference type="ChEBI" id="CHEBI:58069"/>
        <dbReference type="ChEBI" id="CHEBI:60377"/>
        <dbReference type="ChEBI" id="CHEBI:456216"/>
        <dbReference type="EC" id="2.7.4.25"/>
    </reaction>
</comment>
<dbReference type="GO" id="GO:0005829">
    <property type="term" value="C:cytosol"/>
    <property type="evidence" value="ECO:0007669"/>
    <property type="project" value="TreeGrafter"/>
</dbReference>
<dbReference type="PANTHER" id="PTHR21299">
    <property type="entry name" value="CYTIDYLATE KINASE/PANTOATE-BETA-ALANINE LIGASE"/>
    <property type="match status" value="1"/>
</dbReference>